<evidence type="ECO:0000313" key="2">
    <source>
        <dbReference type="EMBL" id="SDM06796.1"/>
    </source>
</evidence>
<accession>A0A1G9Q722</accession>
<dbReference type="AlphaFoldDB" id="A0A1G9Q722"/>
<keyword evidence="1" id="KW-0812">Transmembrane</keyword>
<reference evidence="2 3" key="1">
    <citation type="submission" date="2016-10" db="EMBL/GenBank/DDBJ databases">
        <authorList>
            <person name="de Groot N.N."/>
        </authorList>
    </citation>
    <scope>NUCLEOTIDE SEQUENCE [LARGE SCALE GENOMIC DNA]</scope>
    <source>
        <strain evidence="2 3">DSM 16077</strain>
    </source>
</reference>
<name>A0A1G9Q722_9PROT</name>
<dbReference type="RefSeq" id="WP_091768054.1">
    <property type="nucleotide sequence ID" value="NZ_FNHG01000004.1"/>
</dbReference>
<keyword evidence="1" id="KW-1133">Transmembrane helix</keyword>
<gene>
    <name evidence="2" type="ORF">SAMN04488568_104186</name>
</gene>
<feature type="transmembrane region" description="Helical" evidence="1">
    <location>
        <begin position="46"/>
        <end position="67"/>
    </location>
</feature>
<dbReference type="OrthoDB" id="7629936at2"/>
<dbReference type="EMBL" id="FNHG01000004">
    <property type="protein sequence ID" value="SDM06796.1"/>
    <property type="molecule type" value="Genomic_DNA"/>
</dbReference>
<proteinExistence type="predicted"/>
<evidence type="ECO:0000313" key="3">
    <source>
        <dbReference type="Proteomes" id="UP000199759"/>
    </source>
</evidence>
<evidence type="ECO:0000256" key="1">
    <source>
        <dbReference type="SAM" id="Phobius"/>
    </source>
</evidence>
<organism evidence="2 3">
    <name type="scientific">Maricaulis salignorans</name>
    <dbReference type="NCBI Taxonomy" id="144026"/>
    <lineage>
        <taxon>Bacteria</taxon>
        <taxon>Pseudomonadati</taxon>
        <taxon>Pseudomonadota</taxon>
        <taxon>Alphaproteobacteria</taxon>
        <taxon>Maricaulales</taxon>
        <taxon>Maricaulaceae</taxon>
        <taxon>Maricaulis</taxon>
    </lineage>
</organism>
<feature type="transmembrane region" description="Helical" evidence="1">
    <location>
        <begin position="111"/>
        <end position="132"/>
    </location>
</feature>
<keyword evidence="3" id="KW-1185">Reference proteome</keyword>
<dbReference type="Proteomes" id="UP000199759">
    <property type="component" value="Unassembled WGS sequence"/>
</dbReference>
<protein>
    <submittedName>
        <fullName evidence="2">DoxX-like family protein</fullName>
    </submittedName>
</protein>
<keyword evidence="1" id="KW-0472">Membrane</keyword>
<dbReference type="STRING" id="144026.SAMN04488568_104186"/>
<sequence>MKYLPAILGILVAAFLLFMGVQKFGAANPVFAYIAANSGIELFEPVIRLVVGVSEIAAAALILLATFTGRLRGLGALISAGATGGALVFHLSPWLGINAPVAFAPGGGYEFSPMLFMMAVPFFALSLVLAWLDRDALLKMVGR</sequence>
<feature type="transmembrane region" description="Helical" evidence="1">
    <location>
        <begin position="74"/>
        <end position="91"/>
    </location>
</feature>